<dbReference type="OrthoDB" id="3509531at2759"/>
<accession>A0A9X0AKF0</accession>
<evidence type="ECO:0000256" key="1">
    <source>
        <dbReference type="SAM" id="Coils"/>
    </source>
</evidence>
<keyword evidence="3" id="KW-1185">Reference proteome</keyword>
<evidence type="ECO:0008006" key="4">
    <source>
        <dbReference type="Google" id="ProtNLM"/>
    </source>
</evidence>
<dbReference type="PANTHER" id="PTHR34714:SF2">
    <property type="entry name" value="EGF-LIKE DOMAIN-CONTAINING PROTEIN"/>
    <property type="match status" value="1"/>
</dbReference>
<protein>
    <recommendedName>
        <fullName evidence="4">EF-hand domain-containing protein</fullName>
    </recommendedName>
</protein>
<evidence type="ECO:0000313" key="2">
    <source>
        <dbReference type="EMBL" id="KAJ8064401.1"/>
    </source>
</evidence>
<gene>
    <name evidence="2" type="ORF">OCU04_006743</name>
</gene>
<name>A0A9X0AKF0_9HELO</name>
<reference evidence="2" key="1">
    <citation type="submission" date="2022-11" db="EMBL/GenBank/DDBJ databases">
        <title>Genome Resource of Sclerotinia nivalis Strain SnTB1, a Plant Pathogen Isolated from American Ginseng.</title>
        <authorList>
            <person name="Fan S."/>
        </authorList>
    </citation>
    <scope>NUCLEOTIDE SEQUENCE</scope>
    <source>
        <strain evidence="2">SnTB1</strain>
    </source>
</reference>
<organism evidence="2 3">
    <name type="scientific">Sclerotinia nivalis</name>
    <dbReference type="NCBI Taxonomy" id="352851"/>
    <lineage>
        <taxon>Eukaryota</taxon>
        <taxon>Fungi</taxon>
        <taxon>Dikarya</taxon>
        <taxon>Ascomycota</taxon>
        <taxon>Pezizomycotina</taxon>
        <taxon>Leotiomycetes</taxon>
        <taxon>Helotiales</taxon>
        <taxon>Sclerotiniaceae</taxon>
        <taxon>Sclerotinia</taxon>
    </lineage>
</organism>
<dbReference type="InterPro" id="IPR018247">
    <property type="entry name" value="EF_Hand_1_Ca_BS"/>
</dbReference>
<feature type="coiled-coil region" evidence="1">
    <location>
        <begin position="528"/>
        <end position="558"/>
    </location>
</feature>
<dbReference type="EMBL" id="JAPEIS010000007">
    <property type="protein sequence ID" value="KAJ8064401.1"/>
    <property type="molecule type" value="Genomic_DNA"/>
</dbReference>
<sequence length="941" mass="102799">MSSNNDVPTTPDGWKQYSESYSLPTLPQKSKTVPGTNEYILRDIYVDAPTAISSSTGRFTTIHADVIAFPSPNVSFTFPKYGIIQITCRVVTATEPVVLALNPTTEDQAAFIIYGSTFDQAVSYKYGSNDPVKIDLSPASGNLGAQIVLENGVATLTFLKEYVDLSITDAEFGKSLATQLRIASILFWLNPAIALALTSYVAVVTASSKAGALLNLQAHALGKQISASALTGPDMNYAPVLTLDTYQAVLNGAIATTAAFETQYNRFADRQATIEDQKLAWKAMLDQANDAVNLQKTLVDNALARWDSATDILNSAEATLQTHQFELDQAKVAFAGGLEEWKEKQIIETIFNLFQAVIEFVMAIGEIVLGDPEAAVEAPVEAEEAVKAIAAATGVENAFIKAETVDALKDGTEAIYKLFQSTSSTVIDIRSQMDLPPSDINLDPAGGDVSGNGSNDADLEAIVNLAAWDDWTLQTDEQLAFAVAQNIGGAATYQLELRRHAIDGKLLTQARAQAVKLGQEFSRSWLQLHAMQLNATRLQELLDTYEGEEEAAEEAQSDFYDRLLMLRTSIMIYMRDAVWAYKFYTMSDSSIVLDPLKTTNEYQLDSQLILQEVTACKEQYASDFTPFKPTIESIDLPLDYPTSVVKSLQSTSSVTITLAPATPNSELHNAQGLLPPVPGPFTGGSRFRVFGMRAFLLGAQPLSFDRDNKALVQLRISTSGVYADVQDGKVYGFTIKPLDRPLEYLVSADGTADPPIKDSIVQSEVYVDPTAFAQWTVKLVNPQDFDLKDLTGLKLYWEDPDLGHAREEVRLAIAPESDGELYWAIVSARIRELNVSFKPPITELLLTGTSATDARFKAALKDALHNIITEDVLAVLDGNGDNVINGDEWKAMFDFATARGAAEVAKRRQEGPVRCTQSDECREHERQVVLQNQGTDGNLEL</sequence>
<dbReference type="PROSITE" id="PS00018">
    <property type="entry name" value="EF_HAND_1"/>
    <property type="match status" value="1"/>
</dbReference>
<dbReference type="PANTHER" id="PTHR34714">
    <property type="entry name" value="EGF-LIKE DOMAIN-CONTAINING PROTEIN"/>
    <property type="match status" value="1"/>
</dbReference>
<evidence type="ECO:0000313" key="3">
    <source>
        <dbReference type="Proteomes" id="UP001152300"/>
    </source>
</evidence>
<dbReference type="Proteomes" id="UP001152300">
    <property type="component" value="Unassembled WGS sequence"/>
</dbReference>
<comment type="caution">
    <text evidence="2">The sequence shown here is derived from an EMBL/GenBank/DDBJ whole genome shotgun (WGS) entry which is preliminary data.</text>
</comment>
<keyword evidence="1" id="KW-0175">Coiled coil</keyword>
<proteinExistence type="predicted"/>
<dbReference type="AlphaFoldDB" id="A0A9X0AKF0"/>